<dbReference type="Pfam" id="PF00672">
    <property type="entry name" value="HAMP"/>
    <property type="match status" value="1"/>
</dbReference>
<feature type="domain" description="HAMP" evidence="16">
    <location>
        <begin position="201"/>
        <end position="253"/>
    </location>
</feature>
<dbReference type="SMART" id="SM00304">
    <property type="entry name" value="HAMP"/>
    <property type="match status" value="1"/>
</dbReference>
<dbReference type="OrthoDB" id="335833at2"/>
<dbReference type="SUPFAM" id="SSF55874">
    <property type="entry name" value="ATPase domain of HSP90 chaperone/DNA topoisomerase II/histidine kinase"/>
    <property type="match status" value="1"/>
</dbReference>
<evidence type="ECO:0000256" key="13">
    <source>
        <dbReference type="ARBA" id="ARBA00023136"/>
    </source>
</evidence>
<evidence type="ECO:0000313" key="18">
    <source>
        <dbReference type="Proteomes" id="UP000190080"/>
    </source>
</evidence>
<dbReference type="InterPro" id="IPR036097">
    <property type="entry name" value="HisK_dim/P_sf"/>
</dbReference>
<dbReference type="GO" id="GO:0005886">
    <property type="term" value="C:plasma membrane"/>
    <property type="evidence" value="ECO:0007669"/>
    <property type="project" value="UniProtKB-SubCell"/>
</dbReference>
<dbReference type="PROSITE" id="PS50109">
    <property type="entry name" value="HIS_KIN"/>
    <property type="match status" value="1"/>
</dbReference>
<feature type="domain" description="Histidine kinase" evidence="15">
    <location>
        <begin position="268"/>
        <end position="486"/>
    </location>
</feature>
<dbReference type="CDD" id="cd00082">
    <property type="entry name" value="HisKA"/>
    <property type="match status" value="1"/>
</dbReference>
<dbReference type="CDD" id="cd00075">
    <property type="entry name" value="HATPase"/>
    <property type="match status" value="1"/>
</dbReference>
<dbReference type="SMART" id="SM00388">
    <property type="entry name" value="HisKA"/>
    <property type="match status" value="1"/>
</dbReference>
<protein>
    <recommendedName>
        <fullName evidence="3">histidine kinase</fullName>
        <ecNumber evidence="3">2.7.13.3</ecNumber>
    </recommendedName>
</protein>
<dbReference type="SMART" id="SM00387">
    <property type="entry name" value="HATPase_c"/>
    <property type="match status" value="1"/>
</dbReference>
<dbReference type="PANTHER" id="PTHR45528:SF1">
    <property type="entry name" value="SENSOR HISTIDINE KINASE CPXA"/>
    <property type="match status" value="1"/>
</dbReference>
<dbReference type="Gene3D" id="3.30.565.10">
    <property type="entry name" value="Histidine kinase-like ATPase, C-terminal domain"/>
    <property type="match status" value="1"/>
</dbReference>
<accession>A0A1V4IFE0</accession>
<dbReference type="InterPro" id="IPR003661">
    <property type="entry name" value="HisK_dim/P_dom"/>
</dbReference>
<evidence type="ECO:0000256" key="4">
    <source>
        <dbReference type="ARBA" id="ARBA00022475"/>
    </source>
</evidence>
<organism evidence="17 18">
    <name type="scientific">Clostridium oryzae</name>
    <dbReference type="NCBI Taxonomy" id="1450648"/>
    <lineage>
        <taxon>Bacteria</taxon>
        <taxon>Bacillati</taxon>
        <taxon>Bacillota</taxon>
        <taxon>Clostridia</taxon>
        <taxon>Eubacteriales</taxon>
        <taxon>Clostridiaceae</taxon>
        <taxon>Clostridium</taxon>
    </lineage>
</organism>
<dbReference type="SUPFAM" id="SSF158472">
    <property type="entry name" value="HAMP domain-like"/>
    <property type="match status" value="1"/>
</dbReference>
<dbReference type="STRING" id="1450648.CLORY_35500"/>
<evidence type="ECO:0000313" key="17">
    <source>
        <dbReference type="EMBL" id="OPJ58570.1"/>
    </source>
</evidence>
<dbReference type="InterPro" id="IPR036890">
    <property type="entry name" value="HATPase_C_sf"/>
</dbReference>
<evidence type="ECO:0000256" key="14">
    <source>
        <dbReference type="SAM" id="Phobius"/>
    </source>
</evidence>
<dbReference type="FunFam" id="3.30.565.10:FF:000006">
    <property type="entry name" value="Sensor histidine kinase WalK"/>
    <property type="match status" value="1"/>
</dbReference>
<evidence type="ECO:0000256" key="9">
    <source>
        <dbReference type="ARBA" id="ARBA00022777"/>
    </source>
</evidence>
<name>A0A1V4IFE0_9CLOT</name>
<reference evidence="17 18" key="1">
    <citation type="submission" date="2017-03" db="EMBL/GenBank/DDBJ databases">
        <title>Genome sequence of Clostridium oryzae DSM 28571.</title>
        <authorList>
            <person name="Poehlein A."/>
            <person name="Daniel R."/>
        </authorList>
    </citation>
    <scope>NUCLEOTIDE SEQUENCE [LARGE SCALE GENOMIC DNA]</scope>
    <source>
        <strain evidence="17 18">DSM 28571</strain>
    </source>
</reference>
<dbReference type="GO" id="GO:0000155">
    <property type="term" value="F:phosphorelay sensor kinase activity"/>
    <property type="evidence" value="ECO:0007669"/>
    <property type="project" value="InterPro"/>
</dbReference>
<evidence type="ECO:0000259" key="16">
    <source>
        <dbReference type="PROSITE" id="PS50885"/>
    </source>
</evidence>
<comment type="caution">
    <text evidence="17">The sequence shown here is derived from an EMBL/GenBank/DDBJ whole genome shotgun (WGS) entry which is preliminary data.</text>
</comment>
<gene>
    <name evidence="17" type="primary">walK_2</name>
    <name evidence="17" type="ORF">CLORY_35500</name>
</gene>
<keyword evidence="5" id="KW-0597">Phosphoprotein</keyword>
<keyword evidence="4" id="KW-1003">Cell membrane</keyword>
<evidence type="ECO:0000256" key="12">
    <source>
        <dbReference type="ARBA" id="ARBA00023012"/>
    </source>
</evidence>
<dbReference type="InterPro" id="IPR004358">
    <property type="entry name" value="Sig_transdc_His_kin-like_C"/>
</dbReference>
<dbReference type="CDD" id="cd06225">
    <property type="entry name" value="HAMP"/>
    <property type="match status" value="1"/>
</dbReference>
<proteinExistence type="predicted"/>
<comment type="subcellular location">
    <subcellularLocation>
        <location evidence="2">Cell membrane</location>
        <topology evidence="2">Multi-pass membrane protein</topology>
    </subcellularLocation>
</comment>
<evidence type="ECO:0000256" key="11">
    <source>
        <dbReference type="ARBA" id="ARBA00022989"/>
    </source>
</evidence>
<sequence>MYIKKRLGFSYAAMLIIPFIVILFSNMVLFMYIAQNTSNNSTARIIFSKVNFFNDILKSNSTFSRKVNNQILKNPDGLLQKGYIYDLEKSVNRSYSAIVIRKDDDIVYSSKDIKSKLNKIALPKFGTNAVTYANTDKHSIKTMILNQQDFYLKDGSKGTIFYILNPAKTNQYIRRNVFFIGIYILIIIALTNGILSYAVSRSIIKPLNILGHAANEIKQGNLDYQIKKRSQDEIGEVCDSFEEMRLRLKKSLELQQHYEDNRKELLSNISHDLRTPITSIKGYIEGIRDGVADTPQKMNKYIDTIYNKATYMDNLIEDLFLFSKLDLNRLPFHFQNINIVDFINDYFEEMSFDLDKNSIELKLDIPKKNIVVNADVQKIRRVFMNLIENSIKYRSGDKLKINIKLYDYENEVAIKVSDNGRGISKDALPYIFDRFYRQDASRDTTTGGSGLGLAIVKKIIDEHNGRIWAESEAGCGTNMFFTLLKE</sequence>
<keyword evidence="10" id="KW-0067">ATP-binding</keyword>
<evidence type="ECO:0000256" key="7">
    <source>
        <dbReference type="ARBA" id="ARBA00022692"/>
    </source>
</evidence>
<keyword evidence="7 14" id="KW-0812">Transmembrane</keyword>
<evidence type="ECO:0000256" key="5">
    <source>
        <dbReference type="ARBA" id="ARBA00022553"/>
    </source>
</evidence>
<evidence type="ECO:0000256" key="1">
    <source>
        <dbReference type="ARBA" id="ARBA00000085"/>
    </source>
</evidence>
<keyword evidence="8" id="KW-0547">Nucleotide-binding</keyword>
<evidence type="ECO:0000259" key="15">
    <source>
        <dbReference type="PROSITE" id="PS50109"/>
    </source>
</evidence>
<dbReference type="Gene3D" id="1.10.287.130">
    <property type="match status" value="1"/>
</dbReference>
<keyword evidence="13 14" id="KW-0472">Membrane</keyword>
<keyword evidence="18" id="KW-1185">Reference proteome</keyword>
<dbReference type="AlphaFoldDB" id="A0A1V4IFE0"/>
<dbReference type="PROSITE" id="PS50885">
    <property type="entry name" value="HAMP"/>
    <property type="match status" value="1"/>
</dbReference>
<evidence type="ECO:0000256" key="2">
    <source>
        <dbReference type="ARBA" id="ARBA00004651"/>
    </source>
</evidence>
<dbReference type="PRINTS" id="PR00344">
    <property type="entry name" value="BCTRLSENSOR"/>
</dbReference>
<keyword evidence="6 17" id="KW-0808">Transferase</keyword>
<evidence type="ECO:0000256" key="8">
    <source>
        <dbReference type="ARBA" id="ARBA00022741"/>
    </source>
</evidence>
<feature type="transmembrane region" description="Helical" evidence="14">
    <location>
        <begin position="12"/>
        <end position="34"/>
    </location>
</feature>
<dbReference type="GO" id="GO:0005524">
    <property type="term" value="F:ATP binding"/>
    <property type="evidence" value="ECO:0007669"/>
    <property type="project" value="UniProtKB-KW"/>
</dbReference>
<dbReference type="Pfam" id="PF00512">
    <property type="entry name" value="HisKA"/>
    <property type="match status" value="1"/>
</dbReference>
<dbReference type="InterPro" id="IPR050398">
    <property type="entry name" value="HssS/ArlS-like"/>
</dbReference>
<dbReference type="InterPro" id="IPR005467">
    <property type="entry name" value="His_kinase_dom"/>
</dbReference>
<evidence type="ECO:0000256" key="6">
    <source>
        <dbReference type="ARBA" id="ARBA00022679"/>
    </source>
</evidence>
<feature type="transmembrane region" description="Helical" evidence="14">
    <location>
        <begin position="177"/>
        <end position="199"/>
    </location>
</feature>
<dbReference type="InterPro" id="IPR003594">
    <property type="entry name" value="HATPase_dom"/>
</dbReference>
<dbReference type="Gene3D" id="6.10.340.10">
    <property type="match status" value="1"/>
</dbReference>
<dbReference type="FunFam" id="1.10.287.130:FF:000001">
    <property type="entry name" value="Two-component sensor histidine kinase"/>
    <property type="match status" value="1"/>
</dbReference>
<keyword evidence="12" id="KW-0902">Two-component regulatory system</keyword>
<evidence type="ECO:0000256" key="10">
    <source>
        <dbReference type="ARBA" id="ARBA00022840"/>
    </source>
</evidence>
<dbReference type="RefSeq" id="WP_079426961.1">
    <property type="nucleotide sequence ID" value="NZ_MZGV01000054.1"/>
</dbReference>
<evidence type="ECO:0000256" key="3">
    <source>
        <dbReference type="ARBA" id="ARBA00012438"/>
    </source>
</evidence>
<dbReference type="SUPFAM" id="SSF47384">
    <property type="entry name" value="Homodimeric domain of signal transducing histidine kinase"/>
    <property type="match status" value="1"/>
</dbReference>
<comment type="catalytic activity">
    <reaction evidence="1">
        <text>ATP + protein L-histidine = ADP + protein N-phospho-L-histidine.</text>
        <dbReference type="EC" id="2.7.13.3"/>
    </reaction>
</comment>
<dbReference type="EC" id="2.7.13.3" evidence="3"/>
<keyword evidence="9 17" id="KW-0418">Kinase</keyword>
<dbReference type="EMBL" id="MZGV01000054">
    <property type="protein sequence ID" value="OPJ58570.1"/>
    <property type="molecule type" value="Genomic_DNA"/>
</dbReference>
<dbReference type="Proteomes" id="UP000190080">
    <property type="component" value="Unassembled WGS sequence"/>
</dbReference>
<keyword evidence="11 14" id="KW-1133">Transmembrane helix</keyword>
<dbReference type="InterPro" id="IPR003660">
    <property type="entry name" value="HAMP_dom"/>
</dbReference>
<dbReference type="PANTHER" id="PTHR45528">
    <property type="entry name" value="SENSOR HISTIDINE KINASE CPXA"/>
    <property type="match status" value="1"/>
</dbReference>
<dbReference type="Pfam" id="PF02518">
    <property type="entry name" value="HATPase_c"/>
    <property type="match status" value="1"/>
</dbReference>